<protein>
    <submittedName>
        <fullName evidence="1">Uncharacterized protein</fullName>
    </submittedName>
</protein>
<comment type="caution">
    <text evidence="1">The sequence shown here is derived from an EMBL/GenBank/DDBJ whole genome shotgun (WGS) entry which is preliminary data.</text>
</comment>
<organism evidence="1 2">
    <name type="scientific">Hymenobacter glaciei</name>
    <dbReference type="NCBI Taxonomy" id="877209"/>
    <lineage>
        <taxon>Bacteria</taxon>
        <taxon>Pseudomonadati</taxon>
        <taxon>Bacteroidota</taxon>
        <taxon>Cytophagia</taxon>
        <taxon>Cytophagales</taxon>
        <taxon>Hymenobacteraceae</taxon>
        <taxon>Hymenobacter</taxon>
    </lineage>
</organism>
<dbReference type="RefSeq" id="WP_345056914.1">
    <property type="nucleotide sequence ID" value="NZ_BAABDK010000026.1"/>
</dbReference>
<evidence type="ECO:0000313" key="2">
    <source>
        <dbReference type="Proteomes" id="UP001501469"/>
    </source>
</evidence>
<evidence type="ECO:0000313" key="1">
    <source>
        <dbReference type="EMBL" id="GAA4045332.1"/>
    </source>
</evidence>
<name>A0ABP7UK09_9BACT</name>
<accession>A0ABP7UK09</accession>
<keyword evidence="2" id="KW-1185">Reference proteome</keyword>
<sequence length="634" mass="71432">MKAFVIVGLALLLALAIRFCNRHDMKAQINFADRLYQASMLTAAGRDELLRRMQQNELKLTRTDPFTGMRQEIFGTNRASILNFCAEAFQTEMMYRMPTLESSDLFIAGEAADSKQQQAVQQKFTDELQQYAGDTAAMLRHRYEQLPARCRIEDAIPAEDSLPTGGWTIYPPLGGPLTSTGLHHWISERRSVWGKTRTRTAHDLLAVGLLDQATYDELQKQLHTSPNLTEFMVCAAAATVMQRRETSAQDQAQQQQWLRKLEQTHQLSATQRQRLARETPLSQVTSLFEAVGYCERGCIIGLHQLPRQPQALYPVLFQRVQMLLPDFRYSGLSVTTHEQVERPTLTRQDVTIRFEANGRTYRNTFWQAYFRDGAALDTTEGAQVASEFHRSINQWLADQQSPLRLYQAHTPDARSVYGSERLGLLALTEGQRQLWGTNGSLLSQESHDNRFSSSGIEHLLATYQQLGLFAHLSAAEIAAGRRKALAGQKTSLAEILTAFPRMLYVSDGETAIPPTPYAALTRELAALSRGGFVPTQVLDEFGLTYPSTPTVLFGFTLGRKAYRARLQVKSDWMDSEATDLINRALREQHGPGEFYACLDGEGLIFLTPRQYTMLHQAQPDLFETPHDGAEELAF</sequence>
<dbReference type="Proteomes" id="UP001501469">
    <property type="component" value="Unassembled WGS sequence"/>
</dbReference>
<proteinExistence type="predicted"/>
<gene>
    <name evidence="1" type="ORF">GCM10022409_34210</name>
</gene>
<dbReference type="EMBL" id="BAABDK010000026">
    <property type="protein sequence ID" value="GAA4045332.1"/>
    <property type="molecule type" value="Genomic_DNA"/>
</dbReference>
<reference evidence="2" key="1">
    <citation type="journal article" date="2019" name="Int. J. Syst. Evol. Microbiol.">
        <title>The Global Catalogue of Microorganisms (GCM) 10K type strain sequencing project: providing services to taxonomists for standard genome sequencing and annotation.</title>
        <authorList>
            <consortium name="The Broad Institute Genomics Platform"/>
            <consortium name="The Broad Institute Genome Sequencing Center for Infectious Disease"/>
            <person name="Wu L."/>
            <person name="Ma J."/>
        </authorList>
    </citation>
    <scope>NUCLEOTIDE SEQUENCE [LARGE SCALE GENOMIC DNA]</scope>
    <source>
        <strain evidence="2">JCM 17225</strain>
    </source>
</reference>